<evidence type="ECO:0000256" key="10">
    <source>
        <dbReference type="SAM" id="MobiDB-lite"/>
    </source>
</evidence>
<feature type="region of interest" description="Disordered" evidence="10">
    <location>
        <begin position="1136"/>
        <end position="1170"/>
    </location>
</feature>
<keyword evidence="5 8" id="KW-0518">Myosin</keyword>
<dbReference type="GO" id="GO:0016020">
    <property type="term" value="C:membrane"/>
    <property type="evidence" value="ECO:0007669"/>
    <property type="project" value="TreeGrafter"/>
</dbReference>
<keyword evidence="6 8" id="KW-0505">Motor protein</keyword>
<dbReference type="GO" id="GO:0005737">
    <property type="term" value="C:cytoplasm"/>
    <property type="evidence" value="ECO:0007669"/>
    <property type="project" value="TreeGrafter"/>
</dbReference>
<dbReference type="InterPro" id="IPR036961">
    <property type="entry name" value="Kinesin_motor_dom_sf"/>
</dbReference>
<dbReference type="EMBL" id="UYWY01000053">
    <property type="protein sequence ID" value="VDM23737.1"/>
    <property type="molecule type" value="Genomic_DNA"/>
</dbReference>
<protein>
    <submittedName>
        <fullName evidence="14">Myosin motor domain-containing protein</fullName>
    </submittedName>
</protein>
<sequence length="1458" mass="167846">MTLEAEKAICLLVVRECLEVPSSQRTPQEQLESTVWITDADTAYRLANVVEQRGDKLVVGFRDENGFYEKRTVLIKDTQAPSLSYFCEDLCNLSELTDANVLHAIRCRYEAQLIHTYSGLFCVVVNPWRNLSIYSEEIMVEYANALDKGTSLPPHVYAVAQSAYDGLFSGSNQSILITGESGAGKTENTKKIIEYLGVEAHRRSGVEKNGTGADKRLAAANLIIESFANASTVHNSNSSRVGKFIRIDFGDDMELKGAQIQCYLLEKSRVVSQNEGDRNFHIFYQLLSKGFDEAVRYDMGLGQSADAYRFLNQGGKTVDRDIDDAKGAYDTEHALDVIGFNEEEKRQIYEVVASCILLGEIKFNERSGLDITYVDGHKEVEAACRILGVKTCQLVDALTAPSIKVGDTVIKKSQNLRKTLSSLSALCKCIYERLFNFILSRCNDALGKSFSLESSTKTTYVGVLDMAGFEIMKRNSFEQFCINYTNEKLQQFFNDFMFIREQKEYMREGIDWKEVNYGTDMQNTIELIEKPLGLLSLLQEECVVPNGSDISLLEKLVTTHASNPVFARSKQSARNTTISHFSVVHYAGMVQYNIDGWVEKNKDAVERSGLEVLSQSCKPIIKALFPKLDEEMTRSRRQSLCASTVSHVYKEQLLNLLETLNTTRAQFIRCISPNDHRQPGVIDPHLVLHQLRCNGVLEGVRICRQGYPNRLPFDEFVSRYKLLAADCECEENRSGAENLCRALDLDPAVAQIGTTKVFCKVGIISELENRRRARLSAVVVGIQAAVRWYNEQKEYRRKLRQKEALVVIQRNVRNYAELSSWKWYRLLGLVRQLIPMNKDRERIEELEKENEDLLSELSETQEQYERLERLLEEARKKILALESEKNDREDEKREMRAEMLRNEEVMAIMEKRFDEQHSKVMKIHSCLRENEKKLEQIEAEKCELVNELTKWKEKYERENARRVGVEKEFAQHEQTVKVLQQKMDAITTEREREGSRLERLEAEFAAMNDKNREQLSTINDLQRRICELNEKCRDCDSLVSAEKKARRKAENEKADKESELGHLQERMQKSDVKIENLKELCRDKDRQIKKLQEKLDDTVEKAEVNITELKKIHKESKADLQNKVDELKKTVQKLESENRTQKIKIESSERESSVESDYVSGRQSRLGSRQYSLTSMSSFSSVRTLSRRTTDPDIKVLSGWRSPSALSSYQRPVESYSLSRSNSQSQLANERKIAQLERQIMSAHTDIEIQKREIEVYKASLVENEKERDALSHKVRTMTAAANAMERSISEEERKSHEYELRLKKAQEDLATLREKRKMRQKMDDFIKEHEAQQASRNASLEKTLDETQEQLAETRSQLDRAIAQVTHLESLSKSQGTYGETWENQYRLALAELESLRDENATLKMKIRRQYKQIELLTQQSEMEADVAELESRIGLHREESNIENRNRENRAQMAEA</sequence>
<gene>
    <name evidence="12" type="ORF">TCNE_LOCUS154</name>
</gene>
<evidence type="ECO:0000313" key="13">
    <source>
        <dbReference type="Proteomes" id="UP000050794"/>
    </source>
</evidence>
<evidence type="ECO:0000259" key="11">
    <source>
        <dbReference type="PROSITE" id="PS51456"/>
    </source>
</evidence>
<evidence type="ECO:0000256" key="7">
    <source>
        <dbReference type="ARBA" id="ARBA00023203"/>
    </source>
</evidence>
<feature type="binding site" evidence="8">
    <location>
        <begin position="179"/>
        <end position="186"/>
    </location>
    <ligand>
        <name>ATP</name>
        <dbReference type="ChEBI" id="CHEBI:30616"/>
    </ligand>
</feature>
<evidence type="ECO:0000256" key="3">
    <source>
        <dbReference type="ARBA" id="ARBA00022840"/>
    </source>
</evidence>
<keyword evidence="4 9" id="KW-0175">Coiled coil</keyword>
<comment type="similarity">
    <text evidence="1 8">Belongs to the TRAFAC class myosin-kinesin ATPase superfamily. Myosin family.</text>
</comment>
<dbReference type="Gene3D" id="1.10.10.820">
    <property type="match status" value="1"/>
</dbReference>
<keyword evidence="3 8" id="KW-0067">ATP-binding</keyword>
<dbReference type="PROSITE" id="PS50096">
    <property type="entry name" value="IQ"/>
    <property type="match status" value="1"/>
</dbReference>
<dbReference type="WBParaSite" id="TCNE_0000015301-mRNA-1">
    <property type="protein sequence ID" value="TCNE_0000015301-mRNA-1"/>
    <property type="gene ID" value="TCNE_0000015301"/>
</dbReference>
<proteinExistence type="inferred from homology"/>
<feature type="region of interest" description="Disordered" evidence="10">
    <location>
        <begin position="1436"/>
        <end position="1458"/>
    </location>
</feature>
<dbReference type="PRINTS" id="PR00193">
    <property type="entry name" value="MYOSINHEAVY"/>
</dbReference>
<feature type="compositionally biased region" description="Basic and acidic residues" evidence="10">
    <location>
        <begin position="1436"/>
        <end position="1452"/>
    </location>
</feature>
<keyword evidence="13" id="KW-1185">Reference proteome</keyword>
<dbReference type="PROSITE" id="PS51456">
    <property type="entry name" value="MYOSIN_MOTOR"/>
    <property type="match status" value="1"/>
</dbReference>
<dbReference type="SUPFAM" id="SSF52540">
    <property type="entry name" value="P-loop containing nucleoside triphosphate hydrolases"/>
    <property type="match status" value="1"/>
</dbReference>
<dbReference type="InterPro" id="IPR001609">
    <property type="entry name" value="Myosin_head_motor_dom-like"/>
</dbReference>
<evidence type="ECO:0000256" key="9">
    <source>
        <dbReference type="SAM" id="Coils"/>
    </source>
</evidence>
<dbReference type="Gene3D" id="6.20.240.20">
    <property type="match status" value="1"/>
</dbReference>
<dbReference type="GO" id="GO:0007015">
    <property type="term" value="P:actin filament organization"/>
    <property type="evidence" value="ECO:0007669"/>
    <property type="project" value="TreeGrafter"/>
</dbReference>
<dbReference type="Gene3D" id="1.20.120.720">
    <property type="entry name" value="Myosin VI head, motor domain, U50 subdomain"/>
    <property type="match status" value="1"/>
</dbReference>
<evidence type="ECO:0000256" key="5">
    <source>
        <dbReference type="ARBA" id="ARBA00023123"/>
    </source>
</evidence>
<dbReference type="Gene3D" id="1.20.58.530">
    <property type="match status" value="1"/>
</dbReference>
<dbReference type="Pfam" id="PF00063">
    <property type="entry name" value="Myosin_head"/>
    <property type="match status" value="1"/>
</dbReference>
<dbReference type="GO" id="GO:0005524">
    <property type="term" value="F:ATP binding"/>
    <property type="evidence" value="ECO:0007669"/>
    <property type="project" value="UniProtKB-UniRule"/>
</dbReference>
<organism evidence="13 14">
    <name type="scientific">Toxocara canis</name>
    <name type="common">Canine roundworm</name>
    <dbReference type="NCBI Taxonomy" id="6265"/>
    <lineage>
        <taxon>Eukaryota</taxon>
        <taxon>Metazoa</taxon>
        <taxon>Ecdysozoa</taxon>
        <taxon>Nematoda</taxon>
        <taxon>Chromadorea</taxon>
        <taxon>Rhabditida</taxon>
        <taxon>Spirurina</taxon>
        <taxon>Ascaridomorpha</taxon>
        <taxon>Ascaridoidea</taxon>
        <taxon>Toxocaridae</taxon>
        <taxon>Toxocara</taxon>
    </lineage>
</organism>
<evidence type="ECO:0000256" key="6">
    <source>
        <dbReference type="ARBA" id="ARBA00023175"/>
    </source>
</evidence>
<feature type="domain" description="Myosin motor" evidence="11">
    <location>
        <begin position="85"/>
        <end position="772"/>
    </location>
</feature>
<dbReference type="InterPro" id="IPR027417">
    <property type="entry name" value="P-loop_NTPase"/>
</dbReference>
<dbReference type="PANTHER" id="PTHR13140:SF857">
    <property type="entry name" value="MYOSIN-11"/>
    <property type="match status" value="1"/>
</dbReference>
<reference evidence="14" key="1">
    <citation type="submission" date="2016-06" db="UniProtKB">
        <authorList>
            <consortium name="WormBaseParasite"/>
        </authorList>
    </citation>
    <scope>IDENTIFICATION</scope>
</reference>
<evidence type="ECO:0000256" key="8">
    <source>
        <dbReference type="PROSITE-ProRule" id="PRU00782"/>
    </source>
</evidence>
<dbReference type="PANTHER" id="PTHR13140">
    <property type="entry name" value="MYOSIN"/>
    <property type="match status" value="1"/>
</dbReference>
<feature type="compositionally biased region" description="Basic and acidic residues" evidence="10">
    <location>
        <begin position="1136"/>
        <end position="1153"/>
    </location>
</feature>
<dbReference type="SMART" id="SM00242">
    <property type="entry name" value="MYSc"/>
    <property type="match status" value="1"/>
</dbReference>
<feature type="compositionally biased region" description="Polar residues" evidence="10">
    <location>
        <begin position="1161"/>
        <end position="1170"/>
    </location>
</feature>
<evidence type="ECO:0000256" key="2">
    <source>
        <dbReference type="ARBA" id="ARBA00022741"/>
    </source>
</evidence>
<dbReference type="Gene3D" id="4.10.270.10">
    <property type="entry name" value="Myosin, subunit A"/>
    <property type="match status" value="1"/>
</dbReference>
<dbReference type="GO" id="GO:0016459">
    <property type="term" value="C:myosin complex"/>
    <property type="evidence" value="ECO:0007669"/>
    <property type="project" value="UniProtKB-KW"/>
</dbReference>
<reference evidence="12 13" key="2">
    <citation type="submission" date="2018-11" db="EMBL/GenBank/DDBJ databases">
        <authorList>
            <consortium name="Pathogen Informatics"/>
        </authorList>
    </citation>
    <scope>NUCLEOTIDE SEQUENCE [LARGE SCALE GENOMIC DNA]</scope>
</reference>
<keyword evidence="2 8" id="KW-0547">Nucleotide-binding</keyword>
<dbReference type="GO" id="GO:0000146">
    <property type="term" value="F:microfilament motor activity"/>
    <property type="evidence" value="ECO:0007669"/>
    <property type="project" value="TreeGrafter"/>
</dbReference>
<feature type="region of interest" description="Actin-binding" evidence="8">
    <location>
        <begin position="653"/>
        <end position="675"/>
    </location>
</feature>
<accession>A0A183TV84</accession>
<dbReference type="FunFam" id="1.10.10.820:FF:000001">
    <property type="entry name" value="Myosin heavy chain"/>
    <property type="match status" value="1"/>
</dbReference>
<dbReference type="Proteomes" id="UP000050794">
    <property type="component" value="Unassembled WGS sequence"/>
</dbReference>
<evidence type="ECO:0000256" key="4">
    <source>
        <dbReference type="ARBA" id="ARBA00023054"/>
    </source>
</evidence>
<keyword evidence="7 8" id="KW-0009">Actin-binding</keyword>
<evidence type="ECO:0000313" key="12">
    <source>
        <dbReference type="EMBL" id="VDM23737.1"/>
    </source>
</evidence>
<dbReference type="Gene3D" id="3.40.850.10">
    <property type="entry name" value="Kinesin motor domain"/>
    <property type="match status" value="1"/>
</dbReference>
<evidence type="ECO:0000313" key="14">
    <source>
        <dbReference type="WBParaSite" id="TCNE_0000015301-mRNA-1"/>
    </source>
</evidence>
<feature type="compositionally biased region" description="Basic and acidic residues" evidence="10">
    <location>
        <begin position="1048"/>
        <end position="1067"/>
    </location>
</feature>
<feature type="region of interest" description="Disordered" evidence="10">
    <location>
        <begin position="1045"/>
        <end position="1067"/>
    </location>
</feature>
<name>A0A183TV84_TOXCA</name>
<feature type="coiled-coil region" evidence="9">
    <location>
        <begin position="836"/>
        <end position="901"/>
    </location>
</feature>
<dbReference type="GO" id="GO:0051015">
    <property type="term" value="F:actin filament binding"/>
    <property type="evidence" value="ECO:0007669"/>
    <property type="project" value="TreeGrafter"/>
</dbReference>
<evidence type="ECO:0000256" key="1">
    <source>
        <dbReference type="ARBA" id="ARBA00008314"/>
    </source>
</evidence>